<gene>
    <name evidence="12" type="ORF">QO000_001110</name>
</gene>
<dbReference type="PANTHER" id="PTHR43101">
    <property type="entry name" value="BETA-FRUCTOSIDASE"/>
    <property type="match status" value="1"/>
</dbReference>
<dbReference type="InterPro" id="IPR013148">
    <property type="entry name" value="Glyco_hydro_32_N"/>
</dbReference>
<dbReference type="PROSITE" id="PS00609">
    <property type="entry name" value="GLYCOSYL_HYDROL_F32"/>
    <property type="match status" value="1"/>
</dbReference>
<accession>A0ABU0K0W5</accession>
<dbReference type="Pfam" id="PF08244">
    <property type="entry name" value="Glyco_hydro_32C"/>
    <property type="match status" value="1"/>
</dbReference>
<evidence type="ECO:0000256" key="2">
    <source>
        <dbReference type="ARBA" id="ARBA00009902"/>
    </source>
</evidence>
<comment type="similarity">
    <text evidence="2 8">Belongs to the glycosyl hydrolase 32 family.</text>
</comment>
<comment type="pathway">
    <text evidence="1 9">Glycan biosynthesis; sucrose metabolism.</text>
</comment>
<reference evidence="12" key="1">
    <citation type="submission" date="2023-07" db="EMBL/GenBank/DDBJ databases">
        <title>Genomic Encyclopedia of Type Strains, Phase IV (KMG-IV): sequencing the most valuable type-strain genomes for metagenomic binning, comparative biology and taxonomic classification.</title>
        <authorList>
            <person name="Goeker M."/>
        </authorList>
    </citation>
    <scope>NUCLEOTIDE SEQUENCE [LARGE SCALE GENOMIC DNA]</scope>
    <source>
        <strain evidence="12">JSM 076093</strain>
    </source>
</reference>
<protein>
    <recommendedName>
        <fullName evidence="4 8">Sucrose-6-phosphate hydrolase</fullName>
        <ecNumber evidence="3 8">3.2.1.26</ecNumber>
    </recommendedName>
    <alternativeName>
        <fullName evidence="7 9">Invertase</fullName>
    </alternativeName>
</protein>
<dbReference type="EMBL" id="JAUSWM010000002">
    <property type="protein sequence ID" value="MDQ0482141.1"/>
    <property type="molecule type" value="Genomic_DNA"/>
</dbReference>
<dbReference type="InterPro" id="IPR013189">
    <property type="entry name" value="Glyco_hydro_32_C"/>
</dbReference>
<dbReference type="InterPro" id="IPR051214">
    <property type="entry name" value="GH32_Enzymes"/>
</dbReference>
<dbReference type="InterPro" id="IPR013320">
    <property type="entry name" value="ConA-like_dom_sf"/>
</dbReference>
<evidence type="ECO:0000256" key="1">
    <source>
        <dbReference type="ARBA" id="ARBA00004914"/>
    </source>
</evidence>
<dbReference type="SMART" id="SM00640">
    <property type="entry name" value="Glyco_32"/>
    <property type="match status" value="1"/>
</dbReference>
<proteinExistence type="inferred from homology"/>
<comment type="catalytic activity">
    <reaction evidence="8">
        <text>Hydrolysis of terminal non-reducing beta-D-fructofuranoside residues in beta-D-fructofuranosides.</text>
        <dbReference type="EC" id="3.2.1.26"/>
    </reaction>
</comment>
<dbReference type="InterPro" id="IPR006232">
    <property type="entry name" value="Suc6P_hydrolase"/>
</dbReference>
<dbReference type="CDD" id="cd18623">
    <property type="entry name" value="GH32_ScrB-like"/>
    <property type="match status" value="1"/>
</dbReference>
<keyword evidence="9" id="KW-0119">Carbohydrate metabolism</keyword>
<keyword evidence="13" id="KW-1185">Reference proteome</keyword>
<dbReference type="Gene3D" id="2.115.10.20">
    <property type="entry name" value="Glycosyl hydrolase domain, family 43"/>
    <property type="match status" value="1"/>
</dbReference>
<evidence type="ECO:0000259" key="10">
    <source>
        <dbReference type="Pfam" id="PF00251"/>
    </source>
</evidence>
<keyword evidence="6 8" id="KW-0326">Glycosidase</keyword>
<dbReference type="NCBIfam" id="TIGR01322">
    <property type="entry name" value="scrB_fam"/>
    <property type="match status" value="1"/>
</dbReference>
<evidence type="ECO:0000313" key="13">
    <source>
        <dbReference type="Proteomes" id="UP001226720"/>
    </source>
</evidence>
<evidence type="ECO:0000259" key="11">
    <source>
        <dbReference type="Pfam" id="PF08244"/>
    </source>
</evidence>
<evidence type="ECO:0000256" key="8">
    <source>
        <dbReference type="RuleBase" id="RU362110"/>
    </source>
</evidence>
<evidence type="ECO:0000256" key="7">
    <source>
        <dbReference type="ARBA" id="ARBA00033367"/>
    </source>
</evidence>
<dbReference type="InterPro" id="IPR018053">
    <property type="entry name" value="Glyco_hydro_32_AS"/>
</dbReference>
<comment type="function">
    <text evidence="9">Enables the bacterium to metabolize sucrose as a sole carbon source.</text>
</comment>
<dbReference type="GO" id="GO:0004564">
    <property type="term" value="F:beta-fructofuranosidase activity"/>
    <property type="evidence" value="ECO:0007669"/>
    <property type="project" value="UniProtKB-EC"/>
</dbReference>
<evidence type="ECO:0000256" key="3">
    <source>
        <dbReference type="ARBA" id="ARBA00012758"/>
    </source>
</evidence>
<evidence type="ECO:0000256" key="6">
    <source>
        <dbReference type="ARBA" id="ARBA00023295"/>
    </source>
</evidence>
<dbReference type="InterPro" id="IPR001362">
    <property type="entry name" value="Glyco_hydro_32"/>
</dbReference>
<feature type="domain" description="Glycosyl hydrolase family 32 N-terminal" evidence="10">
    <location>
        <begin position="36"/>
        <end position="341"/>
    </location>
</feature>
<dbReference type="PANTHER" id="PTHR43101:SF1">
    <property type="entry name" value="BETA-FRUCTOSIDASE"/>
    <property type="match status" value="1"/>
</dbReference>
<dbReference type="EC" id="3.2.1.26" evidence="3 8"/>
<name>A0ABU0K0W5_9BACL</name>
<dbReference type="Proteomes" id="UP001226720">
    <property type="component" value="Unassembled WGS sequence"/>
</dbReference>
<dbReference type="SUPFAM" id="SSF75005">
    <property type="entry name" value="Arabinanase/levansucrase/invertase"/>
    <property type="match status" value="1"/>
</dbReference>
<evidence type="ECO:0000313" key="12">
    <source>
        <dbReference type="EMBL" id="MDQ0482141.1"/>
    </source>
</evidence>
<comment type="subcellular location">
    <subcellularLocation>
        <location evidence="9">Cytoplasm</location>
    </subcellularLocation>
</comment>
<keyword evidence="9" id="KW-0963">Cytoplasm</keyword>
<dbReference type="SUPFAM" id="SSF49899">
    <property type="entry name" value="Concanavalin A-like lectins/glucanases"/>
    <property type="match status" value="1"/>
</dbReference>
<evidence type="ECO:0000256" key="4">
    <source>
        <dbReference type="ARBA" id="ARBA00019623"/>
    </source>
</evidence>
<sequence>MTMMLERNEELKELAIKEMEAHRETVEGDHYRSRYHLMPPVGLLNDPNGFIQWNGVYHVFFQWMPFSTEHGAKFWGHYTSTDLVHWELAPTALTPGDWYDKNGCYSGSAISHKDKMLLFYTGNVKDEAGNRETYQCLAESTDGIHFDKKGVVLDLPEGYTAHFRDPKVWQHLDKWYMVIGTQNLAEEGRVVLFQSSDLKNWELKGDVTASGHQGLGSFGYMWECPDLFELDGTDVLLFSPQGLEPEGDLYQNVHQTGYLTGQLDYEDGKLSHGSFRELDRGFEFYAPQTTLDENGRRLLIGWMGVPEQGEDYHPTREHKWIHMLTIPRELHYVNDKLIQRPVPELEALRHERVEKTASLSNEKIEWTEMNGTVYELLLQLRKVDGSFSIHFRNHASMIFDSEEQKLTFKRMSFIDGNEESRSCSIAEVSELRFYVDASSIEVFVNGGEEVFTSRTFPSENEESLVFKAVGEVQFEAIKWNLK</sequence>
<organism evidence="12 13">
    <name type="scientific">Guptibacillus hwajinpoensis</name>
    <dbReference type="NCBI Taxonomy" id="208199"/>
    <lineage>
        <taxon>Bacteria</taxon>
        <taxon>Bacillati</taxon>
        <taxon>Bacillota</taxon>
        <taxon>Bacilli</taxon>
        <taxon>Bacillales</taxon>
        <taxon>Guptibacillaceae</taxon>
        <taxon>Guptibacillus</taxon>
    </lineage>
</organism>
<comment type="caution">
    <text evidence="12">The sequence shown here is derived from an EMBL/GenBank/DDBJ whole genome shotgun (WGS) entry which is preliminary data.</text>
</comment>
<feature type="domain" description="Glycosyl hydrolase family 32 C-terminal" evidence="11">
    <location>
        <begin position="344"/>
        <end position="476"/>
    </location>
</feature>
<keyword evidence="5 8" id="KW-0378">Hydrolase</keyword>
<dbReference type="InterPro" id="IPR023296">
    <property type="entry name" value="Glyco_hydro_beta-prop_sf"/>
</dbReference>
<dbReference type="Pfam" id="PF00251">
    <property type="entry name" value="Glyco_hydro_32N"/>
    <property type="match status" value="1"/>
</dbReference>
<evidence type="ECO:0000256" key="9">
    <source>
        <dbReference type="RuleBase" id="RU365015"/>
    </source>
</evidence>
<dbReference type="Gene3D" id="2.60.120.560">
    <property type="entry name" value="Exo-inulinase, domain 1"/>
    <property type="match status" value="1"/>
</dbReference>
<evidence type="ECO:0000256" key="5">
    <source>
        <dbReference type="ARBA" id="ARBA00022801"/>
    </source>
</evidence>